<reference evidence="2" key="1">
    <citation type="journal article" name="BMC Genomics">
        <title>Long-read sequencing and de novo genome assembly of marine medaka (Oryzias melastigma).</title>
        <authorList>
            <person name="Liang P."/>
            <person name="Saqib H.S.A."/>
            <person name="Ni X."/>
            <person name="Shen Y."/>
        </authorList>
    </citation>
    <scope>NUCLEOTIDE SEQUENCE</scope>
    <source>
        <strain evidence="2">Bigg-433</strain>
    </source>
</reference>
<protein>
    <submittedName>
        <fullName evidence="2">Uncharacterized protein</fullName>
    </submittedName>
</protein>
<proteinExistence type="predicted"/>
<feature type="region of interest" description="Disordered" evidence="1">
    <location>
        <begin position="106"/>
        <end position="128"/>
    </location>
</feature>
<comment type="caution">
    <text evidence="2">The sequence shown here is derived from an EMBL/GenBank/DDBJ whole genome shotgun (WGS) entry which is preliminary data.</text>
</comment>
<accession>A0A834CQU5</accession>
<dbReference type="AlphaFoldDB" id="A0A834CQU5"/>
<organism evidence="2 3">
    <name type="scientific">Oryzias melastigma</name>
    <name type="common">Marine medaka</name>
    <dbReference type="NCBI Taxonomy" id="30732"/>
    <lineage>
        <taxon>Eukaryota</taxon>
        <taxon>Metazoa</taxon>
        <taxon>Chordata</taxon>
        <taxon>Craniata</taxon>
        <taxon>Vertebrata</taxon>
        <taxon>Euteleostomi</taxon>
        <taxon>Actinopterygii</taxon>
        <taxon>Neopterygii</taxon>
        <taxon>Teleostei</taxon>
        <taxon>Neoteleostei</taxon>
        <taxon>Acanthomorphata</taxon>
        <taxon>Ovalentaria</taxon>
        <taxon>Atherinomorphae</taxon>
        <taxon>Beloniformes</taxon>
        <taxon>Adrianichthyidae</taxon>
        <taxon>Oryziinae</taxon>
        <taxon>Oryzias</taxon>
    </lineage>
</organism>
<gene>
    <name evidence="2" type="ORF">FQA47_024960</name>
</gene>
<feature type="compositionally biased region" description="Polar residues" evidence="1">
    <location>
        <begin position="119"/>
        <end position="128"/>
    </location>
</feature>
<evidence type="ECO:0000313" key="2">
    <source>
        <dbReference type="EMBL" id="KAF6731025.1"/>
    </source>
</evidence>
<sequence length="128" mass="14645">MMTPEKKKKKKKKRAQRCRLYFNCHDFTVQTYRELETKGRIPRGEKGFRAESSAAYSQPQTLQLSVFCKAPTPRRSLQRSASRVCAALQQLCRPLVVSGTSARLRSASEFTDSTRTEHQMLQTATSEQ</sequence>
<evidence type="ECO:0000256" key="1">
    <source>
        <dbReference type="SAM" id="MobiDB-lite"/>
    </source>
</evidence>
<dbReference type="Proteomes" id="UP000646548">
    <property type="component" value="Unassembled WGS sequence"/>
</dbReference>
<dbReference type="EMBL" id="WKFB01000221">
    <property type="protein sequence ID" value="KAF6731025.1"/>
    <property type="molecule type" value="Genomic_DNA"/>
</dbReference>
<evidence type="ECO:0000313" key="3">
    <source>
        <dbReference type="Proteomes" id="UP000646548"/>
    </source>
</evidence>
<name>A0A834CQU5_ORYME</name>